<dbReference type="SUPFAM" id="SSF55174">
    <property type="entry name" value="Alpha-L RNA-binding motif"/>
    <property type="match status" value="1"/>
</dbReference>
<dbReference type="EMBL" id="QWEG01000007">
    <property type="protein sequence ID" value="RHW40433.1"/>
    <property type="molecule type" value="Genomic_DNA"/>
</dbReference>
<dbReference type="PROSITE" id="PS50889">
    <property type="entry name" value="S4"/>
    <property type="match status" value="1"/>
</dbReference>
<comment type="caution">
    <text evidence="2">The sequence shown here is derived from an EMBL/GenBank/DDBJ whole genome shotgun (WGS) entry which is preliminary data.</text>
</comment>
<dbReference type="Pfam" id="PF13275">
    <property type="entry name" value="S4_2"/>
    <property type="match status" value="1"/>
</dbReference>
<keyword evidence="1" id="KW-0694">RNA-binding</keyword>
<dbReference type="RefSeq" id="WP_118921194.1">
    <property type="nucleotide sequence ID" value="NZ_QWEG01000007.1"/>
</dbReference>
<reference evidence="2 3" key="1">
    <citation type="journal article" date="2017" name="Int. J. Syst. Evol. Microbiol.">
        <title>Bacillus notoginsengisoli sp. nov., a novel bacterium isolated from the rhizosphere of Panax notoginseng.</title>
        <authorList>
            <person name="Zhang M.Y."/>
            <person name="Cheng J."/>
            <person name="Cai Y."/>
            <person name="Zhang T.Y."/>
            <person name="Wu Y.Y."/>
            <person name="Manikprabhu D."/>
            <person name="Li W.J."/>
            <person name="Zhang Y.X."/>
        </authorList>
    </citation>
    <scope>NUCLEOTIDE SEQUENCE [LARGE SCALE GENOMIC DNA]</scope>
    <source>
        <strain evidence="2 3">JCM 30743</strain>
    </source>
</reference>
<keyword evidence="3" id="KW-1185">Reference proteome</keyword>
<dbReference type="Proteomes" id="UP000284416">
    <property type="component" value="Unassembled WGS sequence"/>
</dbReference>
<evidence type="ECO:0000313" key="2">
    <source>
        <dbReference type="EMBL" id="RHW40433.1"/>
    </source>
</evidence>
<dbReference type="OrthoDB" id="9811532at2"/>
<dbReference type="AlphaFoldDB" id="A0A417YTU0"/>
<evidence type="ECO:0000313" key="3">
    <source>
        <dbReference type="Proteomes" id="UP000284416"/>
    </source>
</evidence>
<dbReference type="InterPro" id="IPR014330">
    <property type="entry name" value="RNA-bd_S4-rel_YaaA"/>
</dbReference>
<gene>
    <name evidence="2" type="primary">yaaA</name>
    <name evidence="2" type="ORF">D1B31_12905</name>
</gene>
<evidence type="ECO:0000256" key="1">
    <source>
        <dbReference type="PROSITE-ProRule" id="PRU00182"/>
    </source>
</evidence>
<dbReference type="Gene3D" id="3.10.290.10">
    <property type="entry name" value="RNA-binding S4 domain"/>
    <property type="match status" value="1"/>
</dbReference>
<organism evidence="2 3">
    <name type="scientific">Neobacillus notoginsengisoli</name>
    <dbReference type="NCBI Taxonomy" id="1578198"/>
    <lineage>
        <taxon>Bacteria</taxon>
        <taxon>Bacillati</taxon>
        <taxon>Bacillota</taxon>
        <taxon>Bacilli</taxon>
        <taxon>Bacillales</taxon>
        <taxon>Bacillaceae</taxon>
        <taxon>Neobacillus</taxon>
    </lineage>
</organism>
<protein>
    <submittedName>
        <fullName evidence="2">S4 domain-containing protein YaaA</fullName>
    </submittedName>
</protein>
<sequence>MPEEIKIDTDYITMGQFLKLAEVIQTGGMAKWFLEEHEVFVNGEQDQRRGRKLRAGDKVSIPGFGEFIIEQV</sequence>
<name>A0A417YTU0_9BACI</name>
<accession>A0A417YTU0</accession>
<dbReference type="InterPro" id="IPR036986">
    <property type="entry name" value="S4_RNA-bd_sf"/>
</dbReference>
<dbReference type="NCBIfam" id="TIGR02988">
    <property type="entry name" value="YaaA_near_RecF"/>
    <property type="match status" value="1"/>
</dbReference>
<proteinExistence type="predicted"/>
<dbReference type="GO" id="GO:0003723">
    <property type="term" value="F:RNA binding"/>
    <property type="evidence" value="ECO:0007669"/>
    <property type="project" value="UniProtKB-KW"/>
</dbReference>